<dbReference type="InterPro" id="IPR051683">
    <property type="entry name" value="Enoyl-CoA_Hydratase/Isomerase"/>
</dbReference>
<keyword evidence="2" id="KW-0614">Plasmid</keyword>
<protein>
    <submittedName>
        <fullName evidence="2">3-hydroxybutyryl-CoA dehydratase</fullName>
    </submittedName>
</protein>
<dbReference type="Gene3D" id="3.90.226.10">
    <property type="entry name" value="2-enoyl-CoA Hydratase, Chain A, domain 1"/>
    <property type="match status" value="1"/>
</dbReference>
<dbReference type="GO" id="GO:0008300">
    <property type="term" value="P:isoprenoid catabolic process"/>
    <property type="evidence" value="ECO:0007669"/>
    <property type="project" value="TreeGrafter"/>
</dbReference>
<dbReference type="RefSeq" id="WP_040136733.1">
    <property type="nucleotide sequence ID" value="NZ_CP007795.1"/>
</dbReference>
<dbReference type="EMBL" id="CP007795">
    <property type="protein sequence ID" value="AIB15305.1"/>
    <property type="molecule type" value="Genomic_DNA"/>
</dbReference>
<evidence type="ECO:0000313" key="3">
    <source>
        <dbReference type="Proteomes" id="UP000027186"/>
    </source>
</evidence>
<name>A0A060DRG5_9PROT</name>
<sequence length="264" mass="27993">MNGTPRGQSDRPATAPQLTVNDAVGTIRLNRPLQHNRIDVADIAILEDKIAAAEANPSVRVLVLTATGPSFSSGYDLTAAQSSRRGVSDGQDGENAFARLCDRVEAVRVPTICALNGSVYGGSTDLALACDFRIGVTGMRMRMPAGQLGIHFYPGGLRRYVSRLGLNAAKRLFLTAETIAGDDLLSIGFLDRIVAPDDLPAAVDELAGRITACAPQAIAGMKRALNEIARGELDDRAAEAAFAASLRSDEFANALKVWSQRRAS</sequence>
<evidence type="ECO:0000256" key="1">
    <source>
        <dbReference type="ARBA" id="ARBA00005254"/>
    </source>
</evidence>
<evidence type="ECO:0000313" key="2">
    <source>
        <dbReference type="EMBL" id="AIB15305.1"/>
    </source>
</evidence>
<dbReference type="KEGG" id="abq:ABAZ39_25765"/>
<organism evidence="2 3">
    <name type="scientific">Azospirillum argentinense</name>
    <dbReference type="NCBI Taxonomy" id="2970906"/>
    <lineage>
        <taxon>Bacteria</taxon>
        <taxon>Pseudomonadati</taxon>
        <taxon>Pseudomonadota</taxon>
        <taxon>Alphaproteobacteria</taxon>
        <taxon>Rhodospirillales</taxon>
        <taxon>Azospirillaceae</taxon>
        <taxon>Azospirillum</taxon>
    </lineage>
</organism>
<accession>A0A060DRG5</accession>
<gene>
    <name evidence="2" type="ORF">ABAZ39_25765</name>
</gene>
<dbReference type="InterPro" id="IPR001753">
    <property type="entry name" value="Enoyl-CoA_hydra/iso"/>
</dbReference>
<dbReference type="GO" id="GO:0003824">
    <property type="term" value="F:catalytic activity"/>
    <property type="evidence" value="ECO:0007669"/>
    <property type="project" value="UniProtKB-ARBA"/>
</dbReference>
<dbReference type="CDD" id="cd06558">
    <property type="entry name" value="crotonase-like"/>
    <property type="match status" value="1"/>
</dbReference>
<dbReference type="InterPro" id="IPR029045">
    <property type="entry name" value="ClpP/crotonase-like_dom_sf"/>
</dbReference>
<dbReference type="PANTHER" id="PTHR42964:SF1">
    <property type="entry name" value="POLYKETIDE BIOSYNTHESIS ENOYL-COA HYDRATASE PKSH-RELATED"/>
    <property type="match status" value="1"/>
</dbReference>
<dbReference type="Proteomes" id="UP000027186">
    <property type="component" value="Plasmid AbAZ39_p2"/>
</dbReference>
<dbReference type="PANTHER" id="PTHR42964">
    <property type="entry name" value="ENOYL-COA HYDRATASE"/>
    <property type="match status" value="1"/>
</dbReference>
<geneLocation type="plasmid" evidence="2 3">
    <name>AbAZ39_p2</name>
</geneLocation>
<comment type="similarity">
    <text evidence="1">Belongs to the enoyl-CoA hydratase/isomerase family.</text>
</comment>
<dbReference type="AlphaFoldDB" id="A0A060DRG5"/>
<proteinExistence type="inferred from homology"/>
<dbReference type="SUPFAM" id="SSF52096">
    <property type="entry name" value="ClpP/crotonase"/>
    <property type="match status" value="1"/>
</dbReference>
<dbReference type="Pfam" id="PF00378">
    <property type="entry name" value="ECH_1"/>
    <property type="match status" value="1"/>
</dbReference>
<reference evidence="2 3" key="1">
    <citation type="journal article" date="2014" name="Genome Announc.">
        <title>Complete Genome Sequence of the Model Rhizosphere Strain Azospirillum brasilense Az39, Successfully Applied in Agriculture.</title>
        <authorList>
            <person name="Rivera D."/>
            <person name="Revale S."/>
            <person name="Molina R."/>
            <person name="Gualpa J."/>
            <person name="Puente M."/>
            <person name="Maroniche G."/>
            <person name="Paris G."/>
            <person name="Baker D."/>
            <person name="Clavijo B."/>
            <person name="McLay K."/>
            <person name="Spaepen S."/>
            <person name="Perticari A."/>
            <person name="Vazquez M."/>
            <person name="Wisniewski-Dye F."/>
            <person name="Watkins C."/>
            <person name="Martinez-Abarca F."/>
            <person name="Vanderleyden J."/>
            <person name="Cassan F."/>
        </authorList>
    </citation>
    <scope>NUCLEOTIDE SEQUENCE [LARGE SCALE GENOMIC DNA]</scope>
    <source>
        <strain evidence="2 3">Az39</strain>
        <plasmid evidence="2">AbAZ39_p2</plasmid>
    </source>
</reference>